<organism evidence="1 2">
    <name type="scientific">Schleiferilactobacillus harbinensis</name>
    <dbReference type="NCBI Taxonomy" id="304207"/>
    <lineage>
        <taxon>Bacteria</taxon>
        <taxon>Bacillati</taxon>
        <taxon>Bacillota</taxon>
        <taxon>Bacilli</taxon>
        <taxon>Lactobacillales</taxon>
        <taxon>Lactobacillaceae</taxon>
        <taxon>Schleiferilactobacillus</taxon>
    </lineage>
</organism>
<dbReference type="RefSeq" id="WP_150393130.1">
    <property type="nucleotide sequence ID" value="NZ_CP041364.1"/>
</dbReference>
<protein>
    <submittedName>
        <fullName evidence="1">Uncharacterized protein</fullName>
    </submittedName>
</protein>
<dbReference type="GeneID" id="78511279"/>
<accession>A0ABU7T2N6</accession>
<reference evidence="1 2" key="1">
    <citation type="submission" date="2023-02" db="EMBL/GenBank/DDBJ databases">
        <title>The predominant lactic acid bacteria and yeasts involved in the spontaneous fermentation of millet during the production of the traditional porridge Hausa koko in Ghana.</title>
        <authorList>
            <person name="Atter A."/>
            <person name="Diaz M."/>
        </authorList>
    </citation>
    <scope>NUCLEOTIDE SEQUENCE [LARGE SCALE GENOMIC DNA]</scope>
    <source>
        <strain evidence="1 2">FI11640</strain>
    </source>
</reference>
<gene>
    <name evidence="1" type="ORF">PS435_13160</name>
</gene>
<dbReference type="EMBL" id="JAQSGK010000050">
    <property type="protein sequence ID" value="MEE6716802.1"/>
    <property type="molecule type" value="Genomic_DNA"/>
</dbReference>
<proteinExistence type="predicted"/>
<keyword evidence="2" id="KW-1185">Reference proteome</keyword>
<name>A0ABU7T2N6_9LACO</name>
<comment type="caution">
    <text evidence="1">The sequence shown here is derived from an EMBL/GenBank/DDBJ whole genome shotgun (WGS) entry which is preliminary data.</text>
</comment>
<sequence>MFLVIFAMLAGASLAIYILHERRQKQTLQRLLAQEAVRQEIEKIRHSTPDVTAQLRLIRGKYHISTSTAIMLRDRADAD</sequence>
<dbReference type="Proteomes" id="UP001330016">
    <property type="component" value="Unassembled WGS sequence"/>
</dbReference>
<evidence type="ECO:0000313" key="2">
    <source>
        <dbReference type="Proteomes" id="UP001330016"/>
    </source>
</evidence>
<evidence type="ECO:0000313" key="1">
    <source>
        <dbReference type="EMBL" id="MEE6716802.1"/>
    </source>
</evidence>